<dbReference type="EMBL" id="FN179297">
    <property type="protein sequence ID" value="CAX51314.1"/>
    <property type="molecule type" value="Genomic_DNA"/>
</dbReference>
<evidence type="ECO:0000313" key="1">
    <source>
        <dbReference type="EMBL" id="CAX51314.1"/>
    </source>
</evidence>
<gene>
    <name evidence="1" type="primary">rpoB</name>
</gene>
<dbReference type="AlphaFoldDB" id="C0MP75"/>
<proteinExistence type="predicted"/>
<feature type="non-terminal residue" evidence="1">
    <location>
        <position position="1"/>
    </location>
</feature>
<reference evidence="1" key="1">
    <citation type="journal article" date="2010" name="J. Clin. Microbiol.">
        <title>Characterization of Some Bacterial Strains Isolated from Animal Clinical Materials and Identified as Corynebacterium xerosis by Molecular Biological Techniques.</title>
        <authorList>
            <person name="Palacios L."/>
            <person name="Vela A.I."/>
            <person name="Molin K."/>
            <person name="Fernandez A."/>
            <person name="Latre M.V."/>
            <person name="Chacon G."/>
            <person name="Falsen E."/>
            <person name="Fernandez-Garayzabal J.F."/>
        </authorList>
    </citation>
    <scope>NUCLEOTIDE SEQUENCE</scope>
    <source>
        <strain evidence="1">St38671</strain>
    </source>
</reference>
<organism evidence="1">
    <name type="scientific">Corynebacterium xerosis</name>
    <dbReference type="NCBI Taxonomy" id="1725"/>
    <lineage>
        <taxon>Bacteria</taxon>
        <taxon>Bacillati</taxon>
        <taxon>Actinomycetota</taxon>
        <taxon>Actinomycetes</taxon>
        <taxon>Mycobacteriales</taxon>
        <taxon>Corynebacteriaceae</taxon>
        <taxon>Corynebacterium</taxon>
    </lineage>
</organism>
<sequence>FHFAEALATELGLAAQRLLRDHRVRARGTGVDLLVHQVVQLEHVHVAHRHRERERLTGAAVDQLRLAVRVDQHVAVAVRTGRRQQAGELLVLRTVEHRGGHERVGRDVVKLRRKALGPIRV</sequence>
<accession>C0MP75</accession>
<name>C0MP75_9CORY</name>
<feature type="non-terminal residue" evidence="1">
    <location>
        <position position="121"/>
    </location>
</feature>
<protein>
    <submittedName>
        <fullName evidence="1">RNA polymerase beta subunit</fullName>
    </submittedName>
</protein>